<evidence type="ECO:0000256" key="6">
    <source>
        <dbReference type="ARBA" id="ARBA00022490"/>
    </source>
</evidence>
<evidence type="ECO:0000256" key="18">
    <source>
        <dbReference type="ARBA" id="ARBA00047298"/>
    </source>
</evidence>
<evidence type="ECO:0000256" key="5">
    <source>
        <dbReference type="ARBA" id="ARBA00012428"/>
    </source>
</evidence>
<keyword evidence="12 24" id="KW-0418">Kinase</keyword>
<evidence type="ECO:0000313" key="24">
    <source>
        <dbReference type="EMBL" id="EAS02828.3"/>
    </source>
</evidence>
<dbReference type="KEGG" id="tet:TTHERM_00351160"/>
<feature type="domain" description="Cyclic nucleotide-binding" evidence="23">
    <location>
        <begin position="181"/>
        <end position="304"/>
    </location>
</feature>
<dbReference type="EMBL" id="GG662523">
    <property type="protein sequence ID" value="EAS02828.3"/>
    <property type="molecule type" value="Genomic_DNA"/>
</dbReference>
<keyword evidence="13 20" id="KW-0067">ATP-binding</keyword>
<dbReference type="InParanoid" id="I7M3B5"/>
<gene>
    <name evidence="24" type="ORF">TTHERM_00351160</name>
</gene>
<dbReference type="InterPro" id="IPR018490">
    <property type="entry name" value="cNMP-bd_dom_sf"/>
</dbReference>
<evidence type="ECO:0000256" key="2">
    <source>
        <dbReference type="ARBA" id="ARBA00004308"/>
    </source>
</evidence>
<evidence type="ECO:0000256" key="9">
    <source>
        <dbReference type="ARBA" id="ARBA00022679"/>
    </source>
</evidence>
<keyword evidence="9" id="KW-0808">Transferase</keyword>
<evidence type="ECO:0000256" key="20">
    <source>
        <dbReference type="PROSITE-ProRule" id="PRU10141"/>
    </source>
</evidence>
<evidence type="ECO:0000256" key="14">
    <source>
        <dbReference type="ARBA" id="ARBA00022842"/>
    </source>
</evidence>
<feature type="domain" description="Protein kinase" evidence="22">
    <location>
        <begin position="568"/>
        <end position="825"/>
    </location>
</feature>
<dbReference type="Gene3D" id="2.60.120.10">
    <property type="entry name" value="Jelly Rolls"/>
    <property type="match status" value="3"/>
</dbReference>
<dbReference type="InterPro" id="IPR018488">
    <property type="entry name" value="cNMP-bd_CS"/>
</dbReference>
<dbReference type="GO" id="GO:0005524">
    <property type="term" value="F:ATP binding"/>
    <property type="evidence" value="ECO:0007669"/>
    <property type="project" value="UniProtKB-UniRule"/>
</dbReference>
<dbReference type="GeneID" id="7835435"/>
<dbReference type="PROSITE" id="PS00888">
    <property type="entry name" value="CNMP_BINDING_1"/>
    <property type="match status" value="1"/>
</dbReference>
<evidence type="ECO:0000256" key="10">
    <source>
        <dbReference type="ARBA" id="ARBA00022723"/>
    </source>
</evidence>
<dbReference type="Proteomes" id="UP000009168">
    <property type="component" value="Unassembled WGS sequence"/>
</dbReference>
<dbReference type="Pfam" id="PF00069">
    <property type="entry name" value="Pkinase"/>
    <property type="match status" value="1"/>
</dbReference>
<dbReference type="GO" id="GO:0005737">
    <property type="term" value="C:cytoplasm"/>
    <property type="evidence" value="ECO:0007669"/>
    <property type="project" value="UniProtKB-SubCell"/>
</dbReference>
<protein>
    <recommendedName>
        <fullName evidence="17">cGMP-dependent protein kinase</fullName>
        <ecNumber evidence="5">2.7.11.12</ecNumber>
    </recommendedName>
</protein>
<dbReference type="InterPro" id="IPR000719">
    <property type="entry name" value="Prot_kinase_dom"/>
</dbReference>
<evidence type="ECO:0000256" key="11">
    <source>
        <dbReference type="ARBA" id="ARBA00022741"/>
    </source>
</evidence>
<evidence type="ECO:0000256" key="3">
    <source>
        <dbReference type="ARBA" id="ARBA00004496"/>
    </source>
</evidence>
<dbReference type="AlphaFoldDB" id="I7M3B5"/>
<comment type="cofactor">
    <cofactor evidence="1">
        <name>Mg(2+)</name>
        <dbReference type="ChEBI" id="CHEBI:18420"/>
    </cofactor>
</comment>
<dbReference type="InterPro" id="IPR000595">
    <property type="entry name" value="cNMP-bd_dom"/>
</dbReference>
<dbReference type="OrthoDB" id="100546at2759"/>
<dbReference type="CDD" id="cd00038">
    <property type="entry name" value="CAP_ED"/>
    <property type="match status" value="2"/>
</dbReference>
<reference evidence="25" key="1">
    <citation type="journal article" date="2006" name="PLoS Biol.">
        <title>Macronuclear genome sequence of the ciliate Tetrahymena thermophila, a model eukaryote.</title>
        <authorList>
            <person name="Eisen J.A."/>
            <person name="Coyne R.S."/>
            <person name="Wu M."/>
            <person name="Wu D."/>
            <person name="Thiagarajan M."/>
            <person name="Wortman J.R."/>
            <person name="Badger J.H."/>
            <person name="Ren Q."/>
            <person name="Amedeo P."/>
            <person name="Jones K.M."/>
            <person name="Tallon L.J."/>
            <person name="Delcher A.L."/>
            <person name="Salzberg S.L."/>
            <person name="Silva J.C."/>
            <person name="Haas B.J."/>
            <person name="Majoros W.H."/>
            <person name="Farzad M."/>
            <person name="Carlton J.M."/>
            <person name="Smith R.K. Jr."/>
            <person name="Garg J."/>
            <person name="Pearlman R.E."/>
            <person name="Karrer K.M."/>
            <person name="Sun L."/>
            <person name="Manning G."/>
            <person name="Elde N.C."/>
            <person name="Turkewitz A.P."/>
            <person name="Asai D.J."/>
            <person name="Wilkes D.E."/>
            <person name="Wang Y."/>
            <person name="Cai H."/>
            <person name="Collins K."/>
            <person name="Stewart B.A."/>
            <person name="Lee S.R."/>
            <person name="Wilamowska K."/>
            <person name="Weinberg Z."/>
            <person name="Ruzzo W.L."/>
            <person name="Wloga D."/>
            <person name="Gaertig J."/>
            <person name="Frankel J."/>
            <person name="Tsao C.-C."/>
            <person name="Gorovsky M.A."/>
            <person name="Keeling P.J."/>
            <person name="Waller R.F."/>
            <person name="Patron N.J."/>
            <person name="Cherry J.M."/>
            <person name="Stover N.A."/>
            <person name="Krieger C.J."/>
            <person name="del Toro C."/>
            <person name="Ryder H.F."/>
            <person name="Williamson S.C."/>
            <person name="Barbeau R.A."/>
            <person name="Hamilton E.P."/>
            <person name="Orias E."/>
        </authorList>
    </citation>
    <scope>NUCLEOTIDE SEQUENCE [LARGE SCALE GENOMIC DNA]</scope>
    <source>
        <strain evidence="25">SB210</strain>
    </source>
</reference>
<keyword evidence="15" id="KW-0142">cGMP-binding</keyword>
<dbReference type="Gene3D" id="3.30.200.20">
    <property type="entry name" value="Phosphorylase Kinase, domain 1"/>
    <property type="match status" value="1"/>
</dbReference>
<evidence type="ECO:0000256" key="1">
    <source>
        <dbReference type="ARBA" id="ARBA00001946"/>
    </source>
</evidence>
<evidence type="ECO:0000313" key="25">
    <source>
        <dbReference type="Proteomes" id="UP000009168"/>
    </source>
</evidence>
<dbReference type="Pfam" id="PF00027">
    <property type="entry name" value="cNMP_binding"/>
    <property type="match status" value="2"/>
</dbReference>
<dbReference type="CDD" id="cd05572">
    <property type="entry name" value="STKc_cGK"/>
    <property type="match status" value="1"/>
</dbReference>
<dbReference type="PROSITE" id="PS00889">
    <property type="entry name" value="CNMP_BINDING_2"/>
    <property type="match status" value="1"/>
</dbReference>
<keyword evidence="6" id="KW-0963">Cytoplasm</keyword>
<dbReference type="RefSeq" id="XP_001023073.3">
    <property type="nucleotide sequence ID" value="XM_001023073.3"/>
</dbReference>
<evidence type="ECO:0000256" key="13">
    <source>
        <dbReference type="ARBA" id="ARBA00022840"/>
    </source>
</evidence>
<evidence type="ECO:0000259" key="22">
    <source>
        <dbReference type="PROSITE" id="PS50011"/>
    </source>
</evidence>
<dbReference type="GO" id="GO:0005952">
    <property type="term" value="C:cAMP-dependent protein kinase complex"/>
    <property type="evidence" value="ECO:0007669"/>
    <property type="project" value="TreeGrafter"/>
</dbReference>
<dbReference type="PRINTS" id="PR00103">
    <property type="entry name" value="CAMPKINASE"/>
</dbReference>
<dbReference type="GO" id="GO:0012505">
    <property type="term" value="C:endomembrane system"/>
    <property type="evidence" value="ECO:0007669"/>
    <property type="project" value="UniProtKB-SubCell"/>
</dbReference>
<dbReference type="InterPro" id="IPR035014">
    <property type="entry name" value="STKc_cGK"/>
</dbReference>
<evidence type="ECO:0000256" key="16">
    <source>
        <dbReference type="ARBA" id="ARBA00023136"/>
    </source>
</evidence>
<evidence type="ECO:0000256" key="7">
    <source>
        <dbReference type="ARBA" id="ARBA00022527"/>
    </source>
</evidence>
<keyword evidence="10" id="KW-0479">Metal-binding</keyword>
<feature type="compositionally biased region" description="Polar residues" evidence="21">
    <location>
        <begin position="991"/>
        <end position="1007"/>
    </location>
</feature>
<comment type="catalytic activity">
    <reaction evidence="18">
        <text>L-threonyl-[protein] + ATP = O-phospho-L-threonyl-[protein] + ADP + H(+)</text>
        <dbReference type="Rhea" id="RHEA:46608"/>
        <dbReference type="Rhea" id="RHEA-COMP:11060"/>
        <dbReference type="Rhea" id="RHEA-COMP:11605"/>
        <dbReference type="ChEBI" id="CHEBI:15378"/>
        <dbReference type="ChEBI" id="CHEBI:30013"/>
        <dbReference type="ChEBI" id="CHEBI:30616"/>
        <dbReference type="ChEBI" id="CHEBI:61977"/>
        <dbReference type="ChEBI" id="CHEBI:456216"/>
        <dbReference type="EC" id="2.7.11.12"/>
    </reaction>
</comment>
<evidence type="ECO:0000256" key="8">
    <source>
        <dbReference type="ARBA" id="ARBA00022535"/>
    </source>
</evidence>
<keyword evidence="11 20" id="KW-0547">Nucleotide-binding</keyword>
<feature type="domain" description="Cyclic nucleotide-binding" evidence="23">
    <location>
        <begin position="307"/>
        <end position="409"/>
    </location>
</feature>
<dbReference type="SMART" id="SM00100">
    <property type="entry name" value="cNMP"/>
    <property type="match status" value="2"/>
</dbReference>
<sequence length="1017" mass="117363">MGNCFVSKAKGKTEKQSTVDGENDAQNENNQNKDQQNKEAEEFKKAPKTDVSETPQKDLGGQANPNENKKKEEYPKEDPEEKKNIENQRSSLKEFQGLQNNGIQLKVDDKDESSMNHMSNRQIDTYDLESRMDSEQYRLRKRFGNKKVKKVRAETVDDKIVISEKITQRQRQMTPADQQFIIKSLGKHFVFSLLNEVNRDKVIGKMFYCENSEEYIFKQGDAASTYFIIEKGECFVEINGEVKKKLNMGDAFGELALLYGAPRSASVKADGICGLWGIDRSTFRKAVEEIVRTEFEENRNFIEKVKFFTTMTTAQKDAITNVLITQVFKKGDCIVNEGDMASSYYIIKKGKVGIFQGNNEKPIRTMGPEDSFGEQALYENSKRGATVKALDDEVRCIALGRDTIQKVLGDKIQVVMYNNVMRWAFEKNNILARFTKIQIEKIINASSQIQYKKGDLIFKKEQPCKKLIFVLESCLVNKSNQKKVVDKGHAFGEQWLFEQNKNKVLDDDLIMEDKGLLGEISHEQLVECIGGPIEAILKKNLQSHEVRYMKKYDASSNSKYAELKLEEMIYIKKLGFGQFGSVYLVKNKHDSQFYALKVIQKAQVIQQNLEKHLIQEKKVLEVAQFPFMMKFIKTFKDNQNVYFLLEYVKGMELFDVIREIGLLNTYDSQFYIASLLLNIEYLHTNSIIYRDIKPENIIIDYKGYMKLIDMGTAKFLKGSSGKTFTIIGTPHYMAPEILTGAGYTYSVDLWSIGICLYEFMCGGVPFAEDVEDPYEIYEDIIHKNLDFPSFLKDKLAKNIMNQLLNKQPQLRLGGSFAALKANQWFTTFDWDKLIDRELKAPYIPPKDKLISDQEIMKMENAAKSVIQEIKVNLNFIDSKINTNLNTIRLSKEMQNTIKIKLKTLNGIEISEEVNQSINSKKLTDFLTSTNLFGKQLQKQNKTIGKNKYKIQQHHIYIHINNRQIDKSNLNFIYSQFINNKQINQYKHKPSPSKNNTQNTHQPNNSLTNYLSIKKYFR</sequence>
<comment type="catalytic activity">
    <reaction evidence="19">
        <text>L-seryl-[protein] + ATP = O-phospho-L-seryl-[protein] + ADP + H(+)</text>
        <dbReference type="Rhea" id="RHEA:17989"/>
        <dbReference type="Rhea" id="RHEA-COMP:9863"/>
        <dbReference type="Rhea" id="RHEA-COMP:11604"/>
        <dbReference type="ChEBI" id="CHEBI:15378"/>
        <dbReference type="ChEBI" id="CHEBI:29999"/>
        <dbReference type="ChEBI" id="CHEBI:30616"/>
        <dbReference type="ChEBI" id="CHEBI:83421"/>
        <dbReference type="ChEBI" id="CHEBI:456216"/>
        <dbReference type="EC" id="2.7.11.12"/>
    </reaction>
</comment>
<evidence type="ECO:0000259" key="23">
    <source>
        <dbReference type="PROSITE" id="PS50042"/>
    </source>
</evidence>
<keyword evidence="7" id="KW-0723">Serine/threonine-protein kinase</keyword>
<evidence type="ECO:0000256" key="4">
    <source>
        <dbReference type="ARBA" id="ARBA00006352"/>
    </source>
</evidence>
<evidence type="ECO:0000256" key="15">
    <source>
        <dbReference type="ARBA" id="ARBA00022992"/>
    </source>
</evidence>
<organism evidence="24 25">
    <name type="scientific">Tetrahymena thermophila (strain SB210)</name>
    <dbReference type="NCBI Taxonomy" id="312017"/>
    <lineage>
        <taxon>Eukaryota</taxon>
        <taxon>Sar</taxon>
        <taxon>Alveolata</taxon>
        <taxon>Ciliophora</taxon>
        <taxon>Intramacronucleata</taxon>
        <taxon>Oligohymenophorea</taxon>
        <taxon>Hymenostomatida</taxon>
        <taxon>Tetrahymenina</taxon>
        <taxon>Tetrahymenidae</taxon>
        <taxon>Tetrahymena</taxon>
    </lineage>
</organism>
<feature type="compositionally biased region" description="Basic and acidic residues" evidence="21">
    <location>
        <begin position="67"/>
        <end position="84"/>
    </location>
</feature>
<dbReference type="PROSITE" id="PS50011">
    <property type="entry name" value="PROTEIN_KINASE_DOM"/>
    <property type="match status" value="1"/>
</dbReference>
<evidence type="ECO:0000256" key="19">
    <source>
        <dbReference type="ARBA" id="ARBA00047462"/>
    </source>
</evidence>
<keyword evidence="16" id="KW-0472">Membrane</keyword>
<dbReference type="SUPFAM" id="SSF51206">
    <property type="entry name" value="cAMP-binding domain-like"/>
    <property type="match status" value="3"/>
</dbReference>
<accession>I7M3B5</accession>
<dbReference type="EC" id="2.7.11.12" evidence="5"/>
<feature type="compositionally biased region" description="Basic and acidic residues" evidence="21">
    <location>
        <begin position="35"/>
        <end position="51"/>
    </location>
</feature>
<dbReference type="GO" id="GO:0030553">
    <property type="term" value="F:cGMP binding"/>
    <property type="evidence" value="ECO:0007669"/>
    <property type="project" value="UniProtKB-KW"/>
</dbReference>
<dbReference type="PROSITE" id="PS00107">
    <property type="entry name" value="PROTEIN_KINASE_ATP"/>
    <property type="match status" value="1"/>
</dbReference>
<dbReference type="Gene3D" id="1.10.510.10">
    <property type="entry name" value="Transferase(Phosphotransferase) domain 1"/>
    <property type="match status" value="1"/>
</dbReference>
<dbReference type="FunFam" id="2.60.120.10:FF:000068">
    <property type="entry name" value="cGMP-dependent protein kinase"/>
    <property type="match status" value="1"/>
</dbReference>
<dbReference type="InterPro" id="IPR008271">
    <property type="entry name" value="Ser/Thr_kinase_AS"/>
</dbReference>
<name>I7M3B5_TETTS</name>
<dbReference type="GO" id="GO:0046872">
    <property type="term" value="F:metal ion binding"/>
    <property type="evidence" value="ECO:0007669"/>
    <property type="project" value="UniProtKB-KW"/>
</dbReference>
<dbReference type="FunFam" id="2.60.120.10:FF:000089">
    <property type="entry name" value="cGMP-dependent protein kinase 5-1"/>
    <property type="match status" value="1"/>
</dbReference>
<keyword evidence="14" id="KW-0460">Magnesium</keyword>
<comment type="similarity">
    <text evidence="4">Belongs to the protein kinase superfamily. AGC Ser/Thr protein kinase family. cGMP subfamily.</text>
</comment>
<dbReference type="GO" id="GO:0004691">
    <property type="term" value="F:cAMP-dependent protein kinase activity"/>
    <property type="evidence" value="ECO:0007669"/>
    <property type="project" value="TreeGrafter"/>
</dbReference>
<dbReference type="PANTHER" id="PTHR24353">
    <property type="entry name" value="CYCLIC NUCLEOTIDE-DEPENDENT PROTEIN KINASE"/>
    <property type="match status" value="1"/>
</dbReference>
<keyword evidence="8" id="KW-0140">cGMP</keyword>
<feature type="compositionally biased region" description="Low complexity" evidence="21">
    <location>
        <begin position="24"/>
        <end position="34"/>
    </location>
</feature>
<dbReference type="SUPFAM" id="SSF56112">
    <property type="entry name" value="Protein kinase-like (PK-like)"/>
    <property type="match status" value="1"/>
</dbReference>
<feature type="region of interest" description="Disordered" evidence="21">
    <location>
        <begin position="986"/>
        <end position="1007"/>
    </location>
</feature>
<dbReference type="PROSITE" id="PS50042">
    <property type="entry name" value="CNMP_BINDING_3"/>
    <property type="match status" value="3"/>
</dbReference>
<evidence type="ECO:0000256" key="17">
    <source>
        <dbReference type="ARBA" id="ARBA00024113"/>
    </source>
</evidence>
<dbReference type="InterPro" id="IPR017441">
    <property type="entry name" value="Protein_kinase_ATP_BS"/>
</dbReference>
<dbReference type="PANTHER" id="PTHR24353:SF37">
    <property type="entry name" value="CAMP-DEPENDENT PROTEIN KINASE CATALYTIC SUBUNIT PRKX"/>
    <property type="match status" value="1"/>
</dbReference>
<feature type="domain" description="Cyclic nucleotide-binding" evidence="23">
    <location>
        <begin position="430"/>
        <end position="503"/>
    </location>
</feature>
<dbReference type="SMART" id="SM00220">
    <property type="entry name" value="S_TKc"/>
    <property type="match status" value="1"/>
</dbReference>
<evidence type="ECO:0000256" key="21">
    <source>
        <dbReference type="SAM" id="MobiDB-lite"/>
    </source>
</evidence>
<keyword evidence="25" id="KW-1185">Reference proteome</keyword>
<feature type="binding site" evidence="20">
    <location>
        <position position="597"/>
    </location>
    <ligand>
        <name>ATP</name>
        <dbReference type="ChEBI" id="CHEBI:30616"/>
    </ligand>
</feature>
<dbReference type="FunCoup" id="I7M3B5">
    <property type="interactions" value="4"/>
</dbReference>
<dbReference type="eggNOG" id="KOG0614">
    <property type="taxonomic scope" value="Eukaryota"/>
</dbReference>
<dbReference type="GO" id="GO:0004692">
    <property type="term" value="F:cGMP-dependent protein kinase activity"/>
    <property type="evidence" value="ECO:0007669"/>
    <property type="project" value="UniProtKB-EC"/>
</dbReference>
<evidence type="ECO:0000256" key="12">
    <source>
        <dbReference type="ARBA" id="ARBA00022777"/>
    </source>
</evidence>
<comment type="subcellular location">
    <subcellularLocation>
        <location evidence="3">Cytoplasm</location>
    </subcellularLocation>
    <subcellularLocation>
        <location evidence="2">Endomembrane system</location>
    </subcellularLocation>
</comment>
<proteinExistence type="inferred from homology"/>
<dbReference type="PROSITE" id="PS00108">
    <property type="entry name" value="PROTEIN_KINASE_ST"/>
    <property type="match status" value="1"/>
</dbReference>
<dbReference type="InterPro" id="IPR014710">
    <property type="entry name" value="RmlC-like_jellyroll"/>
</dbReference>
<dbReference type="InterPro" id="IPR011009">
    <property type="entry name" value="Kinase-like_dom_sf"/>
</dbReference>
<feature type="region of interest" description="Disordered" evidence="21">
    <location>
        <begin position="1"/>
        <end position="84"/>
    </location>
</feature>